<comment type="caution">
    <text evidence="2">The sequence shown here is derived from an EMBL/GenBank/DDBJ whole genome shotgun (WGS) entry which is preliminary data.</text>
</comment>
<evidence type="ECO:0000256" key="1">
    <source>
        <dbReference type="SAM" id="MobiDB-lite"/>
    </source>
</evidence>
<evidence type="ECO:0000313" key="3">
    <source>
        <dbReference type="Proteomes" id="UP001642409"/>
    </source>
</evidence>
<gene>
    <name evidence="2" type="ORF">HINF_LOCUS15094</name>
</gene>
<keyword evidence="3" id="KW-1185">Reference proteome</keyword>
<sequence length="507" mass="59036">MPELDSIYGQLQMLYFTMQVLQIQLQLDLKKQFLLNYISCNHSFIAIDNDLHYIYKNDKSTHFQSHFGVTNRKAAAYFAEHGGCLFVDWTFLRLHSRTNLAVQTVCSLTSSKLSFIVSFYIVVKGADHERSMGENLVNTNLGLKYFADQINFQHCKYLLTDMGVCYTHGFKNRLNQYLEEAGKPLFTGVHQYCSYHHHEKVKVRHKLISDDGVDLKAEMHATFYSWVSAGFITERTIYRKRLDQLYAEAGLANTDPYMARLNQLDQYVDKFSIIARPNEFSILAVTTQSAESLNFTRIKHLLNHRSELYDIIVKLSGIDRTFINTVEQHIKQNNKHISTSILQGCVYKANKIVSQQQKQSSFYNVELKKGEYIIKLFDKVVVNVSKEKWNKLKDFTSDFETKLVRGKTDQVLQAEIEQIFQTIRCGCSWQVQSGLICRHEFAMFSELGINNKIVFSYMVRPEFKQSWFEQHIVPSFSNLDQQYVKHSPDQNSNIIKQSPKNHYRSMP</sequence>
<name>A0ABP1HQ40_9EUKA</name>
<feature type="compositionally biased region" description="Polar residues" evidence="1">
    <location>
        <begin position="489"/>
        <end position="498"/>
    </location>
</feature>
<proteinExistence type="predicted"/>
<dbReference type="Proteomes" id="UP001642409">
    <property type="component" value="Unassembled WGS sequence"/>
</dbReference>
<feature type="region of interest" description="Disordered" evidence="1">
    <location>
        <begin position="487"/>
        <end position="507"/>
    </location>
</feature>
<protein>
    <submittedName>
        <fullName evidence="2">Hypothetical_protein</fullName>
    </submittedName>
</protein>
<dbReference type="EMBL" id="CAXDID020000036">
    <property type="protein sequence ID" value="CAL5997131.1"/>
    <property type="molecule type" value="Genomic_DNA"/>
</dbReference>
<reference evidence="2 3" key="1">
    <citation type="submission" date="2024-07" db="EMBL/GenBank/DDBJ databases">
        <authorList>
            <person name="Akdeniz Z."/>
        </authorList>
    </citation>
    <scope>NUCLEOTIDE SEQUENCE [LARGE SCALE GENOMIC DNA]</scope>
</reference>
<accession>A0ABP1HQ40</accession>
<organism evidence="2 3">
    <name type="scientific">Hexamita inflata</name>
    <dbReference type="NCBI Taxonomy" id="28002"/>
    <lineage>
        <taxon>Eukaryota</taxon>
        <taxon>Metamonada</taxon>
        <taxon>Diplomonadida</taxon>
        <taxon>Hexamitidae</taxon>
        <taxon>Hexamitinae</taxon>
        <taxon>Hexamita</taxon>
    </lineage>
</organism>
<evidence type="ECO:0000313" key="2">
    <source>
        <dbReference type="EMBL" id="CAL5997131.1"/>
    </source>
</evidence>